<feature type="region of interest" description="Disordered" evidence="1">
    <location>
        <begin position="138"/>
        <end position="162"/>
    </location>
</feature>
<protein>
    <submittedName>
        <fullName evidence="2">Uncharacterized protein</fullName>
    </submittedName>
</protein>
<evidence type="ECO:0000313" key="3">
    <source>
        <dbReference type="Proteomes" id="UP001498398"/>
    </source>
</evidence>
<feature type="compositionally biased region" description="Low complexity" evidence="1">
    <location>
        <begin position="149"/>
        <end position="162"/>
    </location>
</feature>
<organism evidence="2 3">
    <name type="scientific">Marasmiellus scandens</name>
    <dbReference type="NCBI Taxonomy" id="2682957"/>
    <lineage>
        <taxon>Eukaryota</taxon>
        <taxon>Fungi</taxon>
        <taxon>Dikarya</taxon>
        <taxon>Basidiomycota</taxon>
        <taxon>Agaricomycotina</taxon>
        <taxon>Agaricomycetes</taxon>
        <taxon>Agaricomycetidae</taxon>
        <taxon>Agaricales</taxon>
        <taxon>Marasmiineae</taxon>
        <taxon>Omphalotaceae</taxon>
        <taxon>Marasmiellus</taxon>
    </lineage>
</organism>
<name>A0ABR1JZ66_9AGAR</name>
<evidence type="ECO:0000313" key="2">
    <source>
        <dbReference type="EMBL" id="KAK7467583.1"/>
    </source>
</evidence>
<gene>
    <name evidence="2" type="ORF">VKT23_004636</name>
</gene>
<feature type="compositionally biased region" description="Basic residues" evidence="1">
    <location>
        <begin position="138"/>
        <end position="148"/>
    </location>
</feature>
<evidence type="ECO:0000256" key="1">
    <source>
        <dbReference type="SAM" id="MobiDB-lite"/>
    </source>
</evidence>
<proteinExistence type="predicted"/>
<keyword evidence="3" id="KW-1185">Reference proteome</keyword>
<comment type="caution">
    <text evidence="2">The sequence shown here is derived from an EMBL/GenBank/DDBJ whole genome shotgun (WGS) entry which is preliminary data.</text>
</comment>
<reference evidence="2 3" key="1">
    <citation type="submission" date="2024-01" db="EMBL/GenBank/DDBJ databases">
        <title>A draft genome for the cacao thread blight pathogen Marasmiellus scandens.</title>
        <authorList>
            <person name="Baruah I.K."/>
            <person name="Leung J."/>
            <person name="Bukari Y."/>
            <person name="Amoako-Attah I."/>
            <person name="Meinhardt L.W."/>
            <person name="Bailey B.A."/>
            <person name="Cohen S.P."/>
        </authorList>
    </citation>
    <scope>NUCLEOTIDE SEQUENCE [LARGE SCALE GENOMIC DNA]</scope>
    <source>
        <strain evidence="2 3">GH-19</strain>
    </source>
</reference>
<dbReference type="Proteomes" id="UP001498398">
    <property type="component" value="Unassembled WGS sequence"/>
</dbReference>
<dbReference type="EMBL" id="JBANRG010000004">
    <property type="protein sequence ID" value="KAK7467583.1"/>
    <property type="molecule type" value="Genomic_DNA"/>
</dbReference>
<sequence length="162" mass="18460">MYGQPKSIPVFAMTLPSTPNKPISLHDDLPPYPKGTLHHTSHAAVPRPPGSSIEVLATLDIALRKELRAFARIQIRKHFRLQFPLEQQDENDIQRVRAAIVKRFPELMQHMNLWSVSAALRDQLRSLKDTRNAQVRKQIKKKGRKLSPVRRPVLVPPGDCNS</sequence>
<accession>A0ABR1JZ66</accession>